<dbReference type="PROSITE" id="PS00444">
    <property type="entry name" value="POLYPRENYL_SYNTHASE_2"/>
    <property type="match status" value="1"/>
</dbReference>
<keyword evidence="6" id="KW-0460">Magnesium</keyword>
<comment type="similarity">
    <text evidence="3 8">Belongs to the FPP/GGPP synthase family.</text>
</comment>
<dbReference type="Gene3D" id="1.10.600.10">
    <property type="entry name" value="Farnesyl Diphosphate Synthase"/>
    <property type="match status" value="1"/>
</dbReference>
<dbReference type="Pfam" id="PF00348">
    <property type="entry name" value="polyprenyl_synt"/>
    <property type="match status" value="1"/>
</dbReference>
<dbReference type="GO" id="GO:0004659">
    <property type="term" value="F:prenyltransferase activity"/>
    <property type="evidence" value="ECO:0007669"/>
    <property type="project" value="InterPro"/>
</dbReference>
<dbReference type="CDD" id="cd00685">
    <property type="entry name" value="Trans_IPPS_HT"/>
    <property type="match status" value="1"/>
</dbReference>
<comment type="cofactor">
    <cofactor evidence="1">
        <name>Mg(2+)</name>
        <dbReference type="ChEBI" id="CHEBI:18420"/>
    </cofactor>
</comment>
<dbReference type="GO" id="GO:0008299">
    <property type="term" value="P:isoprenoid biosynthetic process"/>
    <property type="evidence" value="ECO:0007669"/>
    <property type="project" value="UniProtKB-KW"/>
</dbReference>
<evidence type="ECO:0000256" key="1">
    <source>
        <dbReference type="ARBA" id="ARBA00001946"/>
    </source>
</evidence>
<evidence type="ECO:0000256" key="7">
    <source>
        <dbReference type="ARBA" id="ARBA00023229"/>
    </source>
</evidence>
<keyword evidence="5" id="KW-0479">Metal-binding</keyword>
<dbReference type="PANTHER" id="PTHR43281:SF1">
    <property type="entry name" value="FARNESYL DIPHOSPHATE SYNTHASE"/>
    <property type="match status" value="1"/>
</dbReference>
<dbReference type="AlphaFoldDB" id="A0A061RXB5"/>
<dbReference type="InterPro" id="IPR008949">
    <property type="entry name" value="Isoprenoid_synthase_dom_sf"/>
</dbReference>
<evidence type="ECO:0000256" key="2">
    <source>
        <dbReference type="ARBA" id="ARBA00005128"/>
    </source>
</evidence>
<keyword evidence="7" id="KW-0414">Isoprene biosynthesis</keyword>
<evidence type="ECO:0000256" key="5">
    <source>
        <dbReference type="ARBA" id="ARBA00022723"/>
    </source>
</evidence>
<name>A0A061RXB5_9CHLO</name>
<gene>
    <name evidence="9" type="primary">GGPS</name>
    <name evidence="9" type="ORF">TSPGSL018_19795</name>
</gene>
<evidence type="ECO:0000256" key="3">
    <source>
        <dbReference type="ARBA" id="ARBA00006706"/>
    </source>
</evidence>
<organism evidence="9">
    <name type="scientific">Tetraselmis sp. GSL018</name>
    <dbReference type="NCBI Taxonomy" id="582737"/>
    <lineage>
        <taxon>Eukaryota</taxon>
        <taxon>Viridiplantae</taxon>
        <taxon>Chlorophyta</taxon>
        <taxon>core chlorophytes</taxon>
        <taxon>Chlorodendrophyceae</taxon>
        <taxon>Chlorodendrales</taxon>
        <taxon>Chlorodendraceae</taxon>
        <taxon>Tetraselmis</taxon>
    </lineage>
</organism>
<evidence type="ECO:0000313" key="9">
    <source>
        <dbReference type="EMBL" id="JAC76583.1"/>
    </source>
</evidence>
<evidence type="ECO:0000256" key="8">
    <source>
        <dbReference type="RuleBase" id="RU004466"/>
    </source>
</evidence>
<dbReference type="FunFam" id="1.10.600.10:FF:000001">
    <property type="entry name" value="Geranylgeranyl diphosphate synthase"/>
    <property type="match status" value="1"/>
</dbReference>
<comment type="pathway">
    <text evidence="2">Isoprenoid biosynthesis.</text>
</comment>
<dbReference type="PANTHER" id="PTHR43281">
    <property type="entry name" value="FARNESYL DIPHOSPHATE SYNTHASE"/>
    <property type="match status" value="1"/>
</dbReference>
<reference evidence="9" key="1">
    <citation type="submission" date="2014-05" db="EMBL/GenBank/DDBJ databases">
        <title>The transcriptome of the halophilic microalga Tetraselmis sp. GSL018 isolated from the Great Salt Lake, Utah.</title>
        <authorList>
            <person name="Jinkerson R.E."/>
            <person name="D'Adamo S."/>
            <person name="Posewitz M.C."/>
        </authorList>
    </citation>
    <scope>NUCLEOTIDE SEQUENCE</scope>
    <source>
        <strain evidence="9">GSL018</strain>
    </source>
</reference>
<dbReference type="SFLD" id="SFLDS00005">
    <property type="entry name" value="Isoprenoid_Synthase_Type_I"/>
    <property type="match status" value="1"/>
</dbReference>
<accession>A0A061RXB5</accession>
<dbReference type="NCBIfam" id="NF045485">
    <property type="entry name" value="FPPsyn"/>
    <property type="match status" value="1"/>
</dbReference>
<dbReference type="SUPFAM" id="SSF48576">
    <property type="entry name" value="Terpenoid synthases"/>
    <property type="match status" value="1"/>
</dbReference>
<dbReference type="GO" id="GO:0005737">
    <property type="term" value="C:cytoplasm"/>
    <property type="evidence" value="ECO:0007669"/>
    <property type="project" value="UniProtKB-ARBA"/>
</dbReference>
<evidence type="ECO:0000256" key="6">
    <source>
        <dbReference type="ARBA" id="ARBA00022842"/>
    </source>
</evidence>
<proteinExistence type="inferred from homology"/>
<evidence type="ECO:0000256" key="4">
    <source>
        <dbReference type="ARBA" id="ARBA00022679"/>
    </source>
</evidence>
<sequence length="358" mass="38194">MSVVSKSMVPRANCACSAALPARPKVTVSSFAKPVLSPYGIKLVDTASQRTLRRAAAAEPATSSVDDGFTFDFKQYMLKRAQEMEVALDQSIQPHYPEVISESMRYALLGGGKRIRPALCLAACELVGGDPGVAMPTACALEMIHTMSLIHDDLPAMDNDDFRRGKPTVHKVYGDDMAILSGDAMLVRAFEYVARETKGAPAERVLRVIADLGKAVGSEGLVGGQAVDIQMEGANEEASLETLNYIHTHKTGALLEAAVVSGAVLGGATEPEIEKLRKYALDIGLAFQVIDDILDVTKTTEELGKTAAKDLASDKTTFPKLFGLERSREIAEELISSAKAQLAGYPVEKAAPLLGLAD</sequence>
<protein>
    <submittedName>
        <fullName evidence="9">Geranylgeranyl diphosphate synthase, type II</fullName>
    </submittedName>
</protein>
<dbReference type="InterPro" id="IPR053378">
    <property type="entry name" value="Prenyl_diphosphate_synthase"/>
</dbReference>
<dbReference type="SFLD" id="SFLDG01017">
    <property type="entry name" value="Polyprenyl_Transferase_Like"/>
    <property type="match status" value="1"/>
</dbReference>
<dbReference type="EMBL" id="GBEZ01008983">
    <property type="protein sequence ID" value="JAC76583.1"/>
    <property type="molecule type" value="Transcribed_RNA"/>
</dbReference>
<dbReference type="InterPro" id="IPR033749">
    <property type="entry name" value="Polyprenyl_synt_CS"/>
</dbReference>
<feature type="non-terminal residue" evidence="9">
    <location>
        <position position="358"/>
    </location>
</feature>
<dbReference type="InterPro" id="IPR000092">
    <property type="entry name" value="Polyprenyl_synt"/>
</dbReference>
<keyword evidence="4 8" id="KW-0808">Transferase</keyword>
<dbReference type="GO" id="GO:0046872">
    <property type="term" value="F:metal ion binding"/>
    <property type="evidence" value="ECO:0007669"/>
    <property type="project" value="UniProtKB-KW"/>
</dbReference>
<dbReference type="PROSITE" id="PS00723">
    <property type="entry name" value="POLYPRENYL_SYNTHASE_1"/>
    <property type="match status" value="1"/>
</dbReference>